<comment type="similarity">
    <text evidence="1">Belongs to the sigma-70 factor family. ECF subfamily.</text>
</comment>
<evidence type="ECO:0000256" key="5">
    <source>
        <dbReference type="ARBA" id="ARBA00023163"/>
    </source>
</evidence>
<evidence type="ECO:0000256" key="2">
    <source>
        <dbReference type="ARBA" id="ARBA00023015"/>
    </source>
</evidence>
<name>A0A0G0EHS1_9BACT</name>
<sequence length="180" mass="20904">MKKDKKSTFEAIYKNESDAIFRFCLLRVSNRDQALDLVQETFLRLWQSLQKDEDILNSKAFLFTITRHLIIDYYRKKKSIPFKDMASTDEEEGYDPANDITTDNLISGIEGRYLLNKINELPQSYREPLYLRFVEDLSPPEIGEILGVSANAASVRINRGLEELRRVSGYSKDDLNKLNI</sequence>
<feature type="domain" description="RNA polymerase sigma factor 70 region 4 type 2" evidence="7">
    <location>
        <begin position="113"/>
        <end position="164"/>
    </location>
</feature>
<proteinExistence type="inferred from homology"/>
<keyword evidence="3" id="KW-0731">Sigma factor</keyword>
<dbReference type="Proteomes" id="UP000034952">
    <property type="component" value="Unassembled WGS sequence"/>
</dbReference>
<accession>A0A0G0EHS1</accession>
<dbReference type="Gene3D" id="1.10.10.10">
    <property type="entry name" value="Winged helix-like DNA-binding domain superfamily/Winged helix DNA-binding domain"/>
    <property type="match status" value="1"/>
</dbReference>
<evidence type="ECO:0000256" key="1">
    <source>
        <dbReference type="ARBA" id="ARBA00010641"/>
    </source>
</evidence>
<evidence type="ECO:0000259" key="7">
    <source>
        <dbReference type="Pfam" id="PF08281"/>
    </source>
</evidence>
<dbReference type="InterPro" id="IPR013249">
    <property type="entry name" value="RNA_pol_sigma70_r4_t2"/>
</dbReference>
<dbReference type="SUPFAM" id="SSF88659">
    <property type="entry name" value="Sigma3 and sigma4 domains of RNA polymerase sigma factors"/>
    <property type="match status" value="1"/>
</dbReference>
<dbReference type="Pfam" id="PF04542">
    <property type="entry name" value="Sigma70_r2"/>
    <property type="match status" value="1"/>
</dbReference>
<evidence type="ECO:0000256" key="3">
    <source>
        <dbReference type="ARBA" id="ARBA00023082"/>
    </source>
</evidence>
<keyword evidence="5" id="KW-0804">Transcription</keyword>
<dbReference type="InterPro" id="IPR013324">
    <property type="entry name" value="RNA_pol_sigma_r3/r4-like"/>
</dbReference>
<dbReference type="CDD" id="cd06171">
    <property type="entry name" value="Sigma70_r4"/>
    <property type="match status" value="1"/>
</dbReference>
<evidence type="ECO:0000256" key="4">
    <source>
        <dbReference type="ARBA" id="ARBA00023125"/>
    </source>
</evidence>
<dbReference type="InterPro" id="IPR007627">
    <property type="entry name" value="RNA_pol_sigma70_r2"/>
</dbReference>
<organism evidence="8 9">
    <name type="scientific">Candidatus Nomurabacteria bacterium GW2011_GWE1_35_16</name>
    <dbReference type="NCBI Taxonomy" id="1618761"/>
    <lineage>
        <taxon>Bacteria</taxon>
        <taxon>Candidatus Nomuraibacteriota</taxon>
    </lineage>
</organism>
<dbReference type="Pfam" id="PF08281">
    <property type="entry name" value="Sigma70_r4_2"/>
    <property type="match status" value="1"/>
</dbReference>
<dbReference type="AlphaFoldDB" id="A0A0G0EHS1"/>
<dbReference type="InterPro" id="IPR036388">
    <property type="entry name" value="WH-like_DNA-bd_sf"/>
</dbReference>
<keyword evidence="4" id="KW-0238">DNA-binding</keyword>
<dbReference type="InterPro" id="IPR014284">
    <property type="entry name" value="RNA_pol_sigma-70_dom"/>
</dbReference>
<dbReference type="InterPro" id="IPR039425">
    <property type="entry name" value="RNA_pol_sigma-70-like"/>
</dbReference>
<protein>
    <submittedName>
        <fullName evidence="8">RNA polymerase sigma factor SigW</fullName>
    </submittedName>
</protein>
<dbReference type="PANTHER" id="PTHR43133">
    <property type="entry name" value="RNA POLYMERASE ECF-TYPE SIGMA FACTO"/>
    <property type="match status" value="1"/>
</dbReference>
<evidence type="ECO:0000259" key="6">
    <source>
        <dbReference type="Pfam" id="PF04542"/>
    </source>
</evidence>
<gene>
    <name evidence="8" type="ORF">UR64_C0002G0068</name>
</gene>
<evidence type="ECO:0000313" key="8">
    <source>
        <dbReference type="EMBL" id="KKP66852.1"/>
    </source>
</evidence>
<dbReference type="SUPFAM" id="SSF88946">
    <property type="entry name" value="Sigma2 domain of RNA polymerase sigma factors"/>
    <property type="match status" value="1"/>
</dbReference>
<comment type="caution">
    <text evidence="8">The sequence shown here is derived from an EMBL/GenBank/DDBJ whole genome shotgun (WGS) entry which is preliminary data.</text>
</comment>
<keyword evidence="2" id="KW-0805">Transcription regulation</keyword>
<dbReference type="NCBIfam" id="TIGR02937">
    <property type="entry name" value="sigma70-ECF"/>
    <property type="match status" value="1"/>
</dbReference>
<evidence type="ECO:0000313" key="9">
    <source>
        <dbReference type="Proteomes" id="UP000034952"/>
    </source>
</evidence>
<dbReference type="GO" id="GO:0006352">
    <property type="term" value="P:DNA-templated transcription initiation"/>
    <property type="evidence" value="ECO:0007669"/>
    <property type="project" value="InterPro"/>
</dbReference>
<dbReference type="InterPro" id="IPR013325">
    <property type="entry name" value="RNA_pol_sigma_r2"/>
</dbReference>
<dbReference type="GO" id="GO:0003677">
    <property type="term" value="F:DNA binding"/>
    <property type="evidence" value="ECO:0007669"/>
    <property type="project" value="UniProtKB-KW"/>
</dbReference>
<dbReference type="Gene3D" id="1.10.1740.10">
    <property type="match status" value="1"/>
</dbReference>
<dbReference type="PANTHER" id="PTHR43133:SF8">
    <property type="entry name" value="RNA POLYMERASE SIGMA FACTOR HI_1459-RELATED"/>
    <property type="match status" value="1"/>
</dbReference>
<reference evidence="8 9" key="1">
    <citation type="journal article" date="2015" name="Nature">
        <title>rRNA introns, odd ribosomes, and small enigmatic genomes across a large radiation of phyla.</title>
        <authorList>
            <person name="Brown C.T."/>
            <person name="Hug L.A."/>
            <person name="Thomas B.C."/>
            <person name="Sharon I."/>
            <person name="Castelle C.J."/>
            <person name="Singh A."/>
            <person name="Wilkins M.J."/>
            <person name="Williams K.H."/>
            <person name="Banfield J.F."/>
        </authorList>
    </citation>
    <scope>NUCLEOTIDE SEQUENCE [LARGE SCALE GENOMIC DNA]</scope>
</reference>
<dbReference type="EMBL" id="LBPY01000002">
    <property type="protein sequence ID" value="KKP66852.1"/>
    <property type="molecule type" value="Genomic_DNA"/>
</dbReference>
<dbReference type="GO" id="GO:0016987">
    <property type="term" value="F:sigma factor activity"/>
    <property type="evidence" value="ECO:0007669"/>
    <property type="project" value="UniProtKB-KW"/>
</dbReference>
<feature type="domain" description="RNA polymerase sigma-70 region 2" evidence="6">
    <location>
        <begin position="13"/>
        <end position="78"/>
    </location>
</feature>